<evidence type="ECO:0000313" key="4">
    <source>
        <dbReference type="EMBL" id="GMT15032.1"/>
    </source>
</evidence>
<protein>
    <recommendedName>
        <fullName evidence="6">Protein quiver</fullName>
    </recommendedName>
</protein>
<gene>
    <name evidence="4" type="ORF">PFISCL1PPCAC_6329</name>
</gene>
<dbReference type="EMBL" id="BTSY01000002">
    <property type="protein sequence ID" value="GMT15032.1"/>
    <property type="molecule type" value="Genomic_DNA"/>
</dbReference>
<evidence type="ECO:0000313" key="5">
    <source>
        <dbReference type="Proteomes" id="UP001432322"/>
    </source>
</evidence>
<evidence type="ECO:0008006" key="6">
    <source>
        <dbReference type="Google" id="ProtNLM"/>
    </source>
</evidence>
<name>A0AAV5V8D1_9BILA</name>
<dbReference type="GO" id="GO:0030431">
    <property type="term" value="P:sleep"/>
    <property type="evidence" value="ECO:0007669"/>
    <property type="project" value="InterPro"/>
</dbReference>
<dbReference type="InterPro" id="IPR031424">
    <property type="entry name" value="QVR-like"/>
</dbReference>
<feature type="chain" id="PRO_5043316183" description="Protein quiver" evidence="3">
    <location>
        <begin position="17"/>
        <end position="136"/>
    </location>
</feature>
<proteinExistence type="predicted"/>
<keyword evidence="5" id="KW-1185">Reference proteome</keyword>
<sequence length="136" mass="15016">MFPLFVLLSLLPSISSLICYHCMSPMSSDIPPDGQHSLKALLYSAYNVPPVQQLCALEDDPEFRSLETIECFDDACVKIQISHGDTTLMLRGCNRSLFIKGYHLSPDAQCSHSSTPSICACSDRDLCNESSFSLSF</sequence>
<keyword evidence="2" id="KW-0325">Glycoprotein</keyword>
<evidence type="ECO:0000256" key="2">
    <source>
        <dbReference type="ARBA" id="ARBA00023180"/>
    </source>
</evidence>
<dbReference type="Pfam" id="PF17064">
    <property type="entry name" value="QVR"/>
    <property type="match status" value="1"/>
</dbReference>
<feature type="signal peptide" evidence="3">
    <location>
        <begin position="1"/>
        <end position="16"/>
    </location>
</feature>
<accession>A0AAV5V8D1</accession>
<evidence type="ECO:0000256" key="1">
    <source>
        <dbReference type="ARBA" id="ARBA00022729"/>
    </source>
</evidence>
<evidence type="ECO:0000256" key="3">
    <source>
        <dbReference type="SAM" id="SignalP"/>
    </source>
</evidence>
<organism evidence="4 5">
    <name type="scientific">Pristionchus fissidentatus</name>
    <dbReference type="NCBI Taxonomy" id="1538716"/>
    <lineage>
        <taxon>Eukaryota</taxon>
        <taxon>Metazoa</taxon>
        <taxon>Ecdysozoa</taxon>
        <taxon>Nematoda</taxon>
        <taxon>Chromadorea</taxon>
        <taxon>Rhabditida</taxon>
        <taxon>Rhabditina</taxon>
        <taxon>Diplogasteromorpha</taxon>
        <taxon>Diplogasteroidea</taxon>
        <taxon>Neodiplogasteridae</taxon>
        <taxon>Pristionchus</taxon>
    </lineage>
</organism>
<comment type="caution">
    <text evidence="4">The sequence shown here is derived from an EMBL/GenBank/DDBJ whole genome shotgun (WGS) entry which is preliminary data.</text>
</comment>
<reference evidence="4" key="1">
    <citation type="submission" date="2023-10" db="EMBL/GenBank/DDBJ databases">
        <title>Genome assembly of Pristionchus species.</title>
        <authorList>
            <person name="Yoshida K."/>
            <person name="Sommer R.J."/>
        </authorList>
    </citation>
    <scope>NUCLEOTIDE SEQUENCE</scope>
    <source>
        <strain evidence="4">RS5133</strain>
    </source>
</reference>
<dbReference type="GO" id="GO:0032222">
    <property type="term" value="P:regulation of synaptic transmission, cholinergic"/>
    <property type="evidence" value="ECO:0007669"/>
    <property type="project" value="InterPro"/>
</dbReference>
<feature type="non-terminal residue" evidence="4">
    <location>
        <position position="136"/>
    </location>
</feature>
<dbReference type="Proteomes" id="UP001432322">
    <property type="component" value="Unassembled WGS sequence"/>
</dbReference>
<keyword evidence="1 3" id="KW-0732">Signal</keyword>
<dbReference type="AlphaFoldDB" id="A0AAV5V8D1"/>